<keyword evidence="4" id="KW-0547">Nucleotide-binding</keyword>
<keyword evidence="10" id="KW-1185">Reference proteome</keyword>
<evidence type="ECO:0000256" key="6">
    <source>
        <dbReference type="ARBA" id="ARBA00022840"/>
    </source>
</evidence>
<evidence type="ECO:0000256" key="1">
    <source>
        <dbReference type="ARBA" id="ARBA00006529"/>
    </source>
</evidence>
<reference evidence="9 10" key="1">
    <citation type="journal article" date="2024" name="J Genomics">
        <title>Draft genome sequencing and assembly of Favolaschia claudopus CIRM-BRFM 2984 isolated from oak limbs.</title>
        <authorList>
            <person name="Navarro D."/>
            <person name="Drula E."/>
            <person name="Chaduli D."/>
            <person name="Cazenave R."/>
            <person name="Ahrendt S."/>
            <person name="Wang J."/>
            <person name="Lipzen A."/>
            <person name="Daum C."/>
            <person name="Barry K."/>
            <person name="Grigoriev I.V."/>
            <person name="Favel A."/>
            <person name="Rosso M.N."/>
            <person name="Martin F."/>
        </authorList>
    </citation>
    <scope>NUCLEOTIDE SEQUENCE [LARGE SCALE GENOMIC DNA]</scope>
    <source>
        <strain evidence="9 10">CIRM-BRFM 2984</strain>
    </source>
</reference>
<keyword evidence="7" id="KW-0732">Signal</keyword>
<dbReference type="AlphaFoldDB" id="A0AAV9ZY09"/>
<dbReference type="Gene3D" id="1.10.510.10">
    <property type="entry name" value="Transferase(Phosphotransferase) domain 1"/>
    <property type="match status" value="1"/>
</dbReference>
<dbReference type="GO" id="GO:0004674">
    <property type="term" value="F:protein serine/threonine kinase activity"/>
    <property type="evidence" value="ECO:0007669"/>
    <property type="project" value="UniProtKB-KW"/>
</dbReference>
<dbReference type="InterPro" id="IPR000719">
    <property type="entry name" value="Prot_kinase_dom"/>
</dbReference>
<keyword evidence="5 9" id="KW-0418">Kinase</keyword>
<keyword evidence="2" id="KW-0723">Serine/threonine-protein kinase</keyword>
<feature type="domain" description="Protein kinase" evidence="8">
    <location>
        <begin position="11"/>
        <end position="281"/>
    </location>
</feature>
<dbReference type="EMBL" id="JAWWNJ010000102">
    <property type="protein sequence ID" value="KAK6995566.1"/>
    <property type="molecule type" value="Genomic_DNA"/>
</dbReference>
<dbReference type="Pfam" id="PF00069">
    <property type="entry name" value="Pkinase"/>
    <property type="match status" value="1"/>
</dbReference>
<name>A0AAV9ZY09_9AGAR</name>
<keyword evidence="6" id="KW-0067">ATP-binding</keyword>
<evidence type="ECO:0000256" key="2">
    <source>
        <dbReference type="ARBA" id="ARBA00022527"/>
    </source>
</evidence>
<dbReference type="Proteomes" id="UP001362999">
    <property type="component" value="Unassembled WGS sequence"/>
</dbReference>
<accession>A0AAV9ZY09</accession>
<dbReference type="SUPFAM" id="SSF56112">
    <property type="entry name" value="Protein kinase-like (PK-like)"/>
    <property type="match status" value="1"/>
</dbReference>
<feature type="signal peptide" evidence="7">
    <location>
        <begin position="1"/>
        <end position="20"/>
    </location>
</feature>
<dbReference type="InterPro" id="IPR008271">
    <property type="entry name" value="Ser/Thr_kinase_AS"/>
</dbReference>
<dbReference type="SMART" id="SM00220">
    <property type="entry name" value="S_TKc"/>
    <property type="match status" value="1"/>
</dbReference>
<dbReference type="PROSITE" id="PS50011">
    <property type="entry name" value="PROTEIN_KINASE_DOM"/>
    <property type="match status" value="1"/>
</dbReference>
<sequence>MKFCIILMLWLGGKTRLSSGSFADVYTIHIKQPPFKLAMKSIRNPGTFAAIARELEILLVLQPHELVVRYFGYSQQGNDDFCRVNLFFEQVDGGSLSTVFPSDHHTIPGDVIRAIALQINQGLAFIHKFNVFHRDIKPDNILVTASGVCKLADFGLSKQVGGSRSQTHSGFLIGTTVYLSPEAIQTQRYSKSSDIWAMGCTFQWLLTGQNPYRTISRDMNMGDTLKQIEAVKTGQIHLPGPPWPENIDFPPSQAESYRNACFTLNPIDRPKAGQLAEHQYFAQLSLEDQRSALKAIVASQTRET</sequence>
<feature type="chain" id="PRO_5043979161" evidence="7">
    <location>
        <begin position="21"/>
        <end position="304"/>
    </location>
</feature>
<evidence type="ECO:0000256" key="4">
    <source>
        <dbReference type="ARBA" id="ARBA00022741"/>
    </source>
</evidence>
<comment type="similarity">
    <text evidence="1">Belongs to the protein kinase superfamily. STE Ser/Thr protein kinase family. MAP kinase kinase kinase subfamily.</text>
</comment>
<organism evidence="9 10">
    <name type="scientific">Favolaschia claudopus</name>
    <dbReference type="NCBI Taxonomy" id="2862362"/>
    <lineage>
        <taxon>Eukaryota</taxon>
        <taxon>Fungi</taxon>
        <taxon>Dikarya</taxon>
        <taxon>Basidiomycota</taxon>
        <taxon>Agaricomycotina</taxon>
        <taxon>Agaricomycetes</taxon>
        <taxon>Agaricomycetidae</taxon>
        <taxon>Agaricales</taxon>
        <taxon>Marasmiineae</taxon>
        <taxon>Mycenaceae</taxon>
        <taxon>Favolaschia</taxon>
    </lineage>
</organism>
<dbReference type="PANTHER" id="PTHR11584:SF369">
    <property type="entry name" value="MITOGEN-ACTIVATED PROTEIN KINASE KINASE KINASE 19-RELATED"/>
    <property type="match status" value="1"/>
</dbReference>
<evidence type="ECO:0000259" key="8">
    <source>
        <dbReference type="PROSITE" id="PS50011"/>
    </source>
</evidence>
<evidence type="ECO:0000313" key="9">
    <source>
        <dbReference type="EMBL" id="KAK6995566.1"/>
    </source>
</evidence>
<dbReference type="PANTHER" id="PTHR11584">
    <property type="entry name" value="SERINE/THREONINE PROTEIN KINASE"/>
    <property type="match status" value="1"/>
</dbReference>
<protein>
    <submittedName>
        <fullName evidence="9">Kinase-like domain-containing protein</fullName>
    </submittedName>
</protein>
<evidence type="ECO:0000256" key="7">
    <source>
        <dbReference type="SAM" id="SignalP"/>
    </source>
</evidence>
<comment type="caution">
    <text evidence="9">The sequence shown here is derived from an EMBL/GenBank/DDBJ whole genome shotgun (WGS) entry which is preliminary data.</text>
</comment>
<evidence type="ECO:0000313" key="10">
    <source>
        <dbReference type="Proteomes" id="UP001362999"/>
    </source>
</evidence>
<evidence type="ECO:0000256" key="5">
    <source>
        <dbReference type="ARBA" id="ARBA00022777"/>
    </source>
</evidence>
<keyword evidence="3" id="KW-0808">Transferase</keyword>
<dbReference type="GO" id="GO:0005524">
    <property type="term" value="F:ATP binding"/>
    <property type="evidence" value="ECO:0007669"/>
    <property type="project" value="UniProtKB-KW"/>
</dbReference>
<gene>
    <name evidence="9" type="ORF">R3P38DRAFT_2800755</name>
</gene>
<dbReference type="InterPro" id="IPR011009">
    <property type="entry name" value="Kinase-like_dom_sf"/>
</dbReference>
<proteinExistence type="inferred from homology"/>
<evidence type="ECO:0000256" key="3">
    <source>
        <dbReference type="ARBA" id="ARBA00022679"/>
    </source>
</evidence>
<dbReference type="PROSITE" id="PS00108">
    <property type="entry name" value="PROTEIN_KINASE_ST"/>
    <property type="match status" value="1"/>
</dbReference>